<feature type="domain" description="Pseudouridine synthase RsuA/RluA-like" evidence="8">
    <location>
        <begin position="453"/>
        <end position="619"/>
    </location>
</feature>
<dbReference type="PANTHER" id="PTHR21600">
    <property type="entry name" value="MITOCHONDRIAL RNA PSEUDOURIDINE SYNTHASE"/>
    <property type="match status" value="1"/>
</dbReference>
<dbReference type="GO" id="GO:0003723">
    <property type="term" value="F:RNA binding"/>
    <property type="evidence" value="ECO:0007669"/>
    <property type="project" value="InterPro"/>
</dbReference>
<dbReference type="PROSITE" id="PS01129">
    <property type="entry name" value="PSI_RLU"/>
    <property type="match status" value="1"/>
</dbReference>
<keyword evidence="10" id="KW-1185">Reference proteome</keyword>
<comment type="catalytic activity">
    <reaction evidence="2">
        <text>uridine in 5S rRNA = pseudouridine in 5S rRNA</text>
        <dbReference type="Rhea" id="RHEA:47036"/>
        <dbReference type="Rhea" id="RHEA-COMP:11730"/>
        <dbReference type="Rhea" id="RHEA-COMP:11731"/>
        <dbReference type="ChEBI" id="CHEBI:65314"/>
        <dbReference type="ChEBI" id="CHEBI:65315"/>
    </reaction>
</comment>
<dbReference type="AlphaFoldDB" id="A0AAV4PU45"/>
<dbReference type="InterPro" id="IPR006145">
    <property type="entry name" value="PsdUridine_synth_RsuA/RluA"/>
</dbReference>
<keyword evidence="4" id="KW-0413">Isomerase</keyword>
<proteinExistence type="inferred from homology"/>
<protein>
    <recommendedName>
        <fullName evidence="6">Pseudouridylate synthase RPUSD4, mitochondrial</fullName>
    </recommendedName>
    <alternativeName>
        <fullName evidence="7">RNA pseudouridylate synthase domain-containing protein 4</fullName>
    </alternativeName>
</protein>
<dbReference type="Proteomes" id="UP001054945">
    <property type="component" value="Unassembled WGS sequence"/>
</dbReference>
<evidence type="ECO:0000256" key="3">
    <source>
        <dbReference type="ARBA" id="ARBA00010876"/>
    </source>
</evidence>
<dbReference type="InterPro" id="IPR050188">
    <property type="entry name" value="RluA_PseudoU_synthase"/>
</dbReference>
<reference evidence="9 10" key="1">
    <citation type="submission" date="2021-06" db="EMBL/GenBank/DDBJ databases">
        <title>Caerostris extrusa draft genome.</title>
        <authorList>
            <person name="Kono N."/>
            <person name="Arakawa K."/>
        </authorList>
    </citation>
    <scope>NUCLEOTIDE SEQUENCE [LARGE SCALE GENOMIC DNA]</scope>
</reference>
<evidence type="ECO:0000259" key="8">
    <source>
        <dbReference type="Pfam" id="PF00849"/>
    </source>
</evidence>
<dbReference type="Gene3D" id="3.30.2350.10">
    <property type="entry name" value="Pseudouridine synthase"/>
    <property type="match status" value="1"/>
</dbReference>
<dbReference type="SUPFAM" id="SSF55120">
    <property type="entry name" value="Pseudouridine synthase"/>
    <property type="match status" value="1"/>
</dbReference>
<evidence type="ECO:0000256" key="4">
    <source>
        <dbReference type="ARBA" id="ARBA00023235"/>
    </source>
</evidence>
<organism evidence="9 10">
    <name type="scientific">Caerostris extrusa</name>
    <name type="common">Bark spider</name>
    <name type="synonym">Caerostris bankana</name>
    <dbReference type="NCBI Taxonomy" id="172846"/>
    <lineage>
        <taxon>Eukaryota</taxon>
        <taxon>Metazoa</taxon>
        <taxon>Ecdysozoa</taxon>
        <taxon>Arthropoda</taxon>
        <taxon>Chelicerata</taxon>
        <taxon>Arachnida</taxon>
        <taxon>Araneae</taxon>
        <taxon>Araneomorphae</taxon>
        <taxon>Entelegynae</taxon>
        <taxon>Araneoidea</taxon>
        <taxon>Araneidae</taxon>
        <taxon>Caerostris</taxon>
    </lineage>
</organism>
<dbReference type="PANTHER" id="PTHR21600:SF83">
    <property type="entry name" value="PSEUDOURIDYLATE SYNTHASE RPUSD4, MITOCHONDRIAL"/>
    <property type="match status" value="1"/>
</dbReference>
<dbReference type="CDD" id="cd02869">
    <property type="entry name" value="PseudoU_synth_RluA_like"/>
    <property type="match status" value="1"/>
</dbReference>
<evidence type="ECO:0000256" key="7">
    <source>
        <dbReference type="ARBA" id="ARBA00041563"/>
    </source>
</evidence>
<name>A0AAV4PU45_CAEEX</name>
<evidence type="ECO:0000313" key="10">
    <source>
        <dbReference type="Proteomes" id="UP001054945"/>
    </source>
</evidence>
<dbReference type="InterPro" id="IPR020103">
    <property type="entry name" value="PsdUridine_synth_cat_dom_sf"/>
</dbReference>
<dbReference type="InterPro" id="IPR006224">
    <property type="entry name" value="PsdUridine_synth_RluA-like_CS"/>
</dbReference>
<sequence length="703" mass="80941">MFMRSKRILRFPINYIVKSVKLPIREFNTTYCLQLRKASSKRKSVDIRNEDEIKEFYPEHSQPKMNKDFFGIEGEGVIKIENKPSSLTNQLKSTTNPLLNDKIEEKVVNAGFGTVRFDSQNRPKFHGQFENATIKSSSVVNSSKNSNQDLSSSNRNNYIDELYFSNSLIEKQDNIKSDLNNSSVVDSSKNSSLDLSDSNSNSYVDELYFSNSLIEKQANITSELNNHPFTLNDEKSNFVDNAYFNNDCTKSMINNQSLNETIQREDLKDSTLNSHLPEQFSIESNNLKLEQSETYGKISDSVTKQLSQKKNKFYFRSEDFFKEVEVNSNTISSKKKSKMYQKKVNDIEKIEDNSKMNVNIEPIQNLKTSKIIDQENTSNNEQPETAYEFVKKLRSTKNQLDPVLINGKFVPKSKLYDSKGFRILKNQVPNLLDYTKDEILELLEKNVLYSDEDLIVLNKPYNLVMHESKTVKDACLSEYLDDLAAVLDKHTHKPKLFTVHRLDKETSGCLLLARNEASAQKLKSLFSERKITKTYWIVTIKIPQLSEGVIDIPISEGFINNRARMVLHPNLPKDIPYENHSKHGKRAVTHYKVIAESGNAALVEVKPETGIKHQIRVHFGFGLSCPILGDHKYSHLDKLVPQKLPADLLQKLHVRQSKVRHIPLHIYARSILIPRYRDERNLFVMAPMPVHMSTNLQKLKFKK</sequence>
<accession>A0AAV4PU45</accession>
<comment type="catalytic activity">
    <reaction evidence="5">
        <text>a uridine in tRNA = a pseudouridine in tRNA</text>
        <dbReference type="Rhea" id="RHEA:54572"/>
        <dbReference type="Rhea" id="RHEA-COMP:13339"/>
        <dbReference type="Rhea" id="RHEA-COMP:13934"/>
        <dbReference type="ChEBI" id="CHEBI:65314"/>
        <dbReference type="ChEBI" id="CHEBI:65315"/>
    </reaction>
</comment>
<dbReference type="GO" id="GO:0001522">
    <property type="term" value="P:pseudouridine synthesis"/>
    <property type="evidence" value="ECO:0007669"/>
    <property type="project" value="InterPro"/>
</dbReference>
<evidence type="ECO:0000256" key="5">
    <source>
        <dbReference type="ARBA" id="ARBA00036943"/>
    </source>
</evidence>
<comment type="caution">
    <text evidence="9">The sequence shown here is derived from an EMBL/GenBank/DDBJ whole genome shotgun (WGS) entry which is preliminary data.</text>
</comment>
<dbReference type="Pfam" id="PF00849">
    <property type="entry name" value="PseudoU_synth_2"/>
    <property type="match status" value="1"/>
</dbReference>
<comment type="similarity">
    <text evidence="3">Belongs to the pseudouridine synthase RluA family.</text>
</comment>
<dbReference type="GO" id="GO:0009982">
    <property type="term" value="F:pseudouridine synthase activity"/>
    <property type="evidence" value="ECO:0007669"/>
    <property type="project" value="InterPro"/>
</dbReference>
<evidence type="ECO:0000256" key="2">
    <source>
        <dbReference type="ARBA" id="ARBA00001896"/>
    </source>
</evidence>
<dbReference type="EMBL" id="BPLR01004956">
    <property type="protein sequence ID" value="GIX98727.1"/>
    <property type="molecule type" value="Genomic_DNA"/>
</dbReference>
<evidence type="ECO:0000256" key="1">
    <source>
        <dbReference type="ARBA" id="ARBA00001166"/>
    </source>
</evidence>
<evidence type="ECO:0000313" key="9">
    <source>
        <dbReference type="EMBL" id="GIX98727.1"/>
    </source>
</evidence>
<comment type="catalytic activity">
    <reaction evidence="1">
        <text>a uridine in mRNA = a pseudouridine in mRNA</text>
        <dbReference type="Rhea" id="RHEA:56644"/>
        <dbReference type="Rhea" id="RHEA-COMP:14658"/>
        <dbReference type="Rhea" id="RHEA-COMP:14659"/>
        <dbReference type="ChEBI" id="CHEBI:65314"/>
        <dbReference type="ChEBI" id="CHEBI:65315"/>
    </reaction>
</comment>
<gene>
    <name evidence="9" type="primary">Rpusd4</name>
    <name evidence="9" type="ORF">CEXT_24301</name>
</gene>
<evidence type="ECO:0000256" key="6">
    <source>
        <dbReference type="ARBA" id="ARBA00039953"/>
    </source>
</evidence>